<sequence>MINDIVVEEIVCDDDLDVALALALLHDDESDLEDGEHREEVVPVDIEGFRVMSNTSFREHFRMDRIVFQRLVVEIGNHMRATNRIVRNRTPLDLCVLMGIWPLFNQDTFRSSGLHFGKKKGSIHFHYAYVIEVLREMRSRYIKWPDAQEREIIKAAFEENYGYPGVVGCIDGVSIEITAPLEDPQRFINRHDQYSMLVQAVCDHRLLYRDVYVGEPGCIGDVRNFNRSPLSLNLLTSPDFLSDGEHILGDGAYQPLTSKVLIPYTNNGHLSQRQRTHNFLLSACRSKVENSFALLRAKNRRLKKLPMRNPFLVSDHIMASFVLHNFIILGGNDAEGLPPVNPPIVPDAEYQRLLDDAKTAGALKRAYISLTLHPED</sequence>
<dbReference type="EMBL" id="JAHWGI010001226">
    <property type="protein sequence ID" value="KAK3925265.1"/>
    <property type="molecule type" value="Genomic_DNA"/>
</dbReference>
<keyword evidence="4" id="KW-0540">Nuclease</keyword>
<evidence type="ECO:0000256" key="7">
    <source>
        <dbReference type="ARBA" id="ARBA00023242"/>
    </source>
</evidence>
<evidence type="ECO:0000256" key="4">
    <source>
        <dbReference type="ARBA" id="ARBA00022722"/>
    </source>
</evidence>
<dbReference type="GO" id="GO:0016787">
    <property type="term" value="F:hydrolase activity"/>
    <property type="evidence" value="ECO:0007669"/>
    <property type="project" value="UniProtKB-KW"/>
</dbReference>
<dbReference type="GO" id="GO:0005634">
    <property type="term" value="C:nucleus"/>
    <property type="evidence" value="ECO:0007669"/>
    <property type="project" value="UniProtKB-SubCell"/>
</dbReference>
<keyword evidence="5" id="KW-0479">Metal-binding</keyword>
<evidence type="ECO:0000313" key="9">
    <source>
        <dbReference type="EMBL" id="KAK3925265.1"/>
    </source>
</evidence>
<evidence type="ECO:0000256" key="3">
    <source>
        <dbReference type="ARBA" id="ARBA00006958"/>
    </source>
</evidence>
<reference evidence="9" key="1">
    <citation type="submission" date="2021-07" db="EMBL/GenBank/DDBJ databases">
        <authorList>
            <person name="Catto M.A."/>
            <person name="Jacobson A."/>
            <person name="Kennedy G."/>
            <person name="Labadie P."/>
            <person name="Hunt B.G."/>
            <person name="Srinivasan R."/>
        </authorList>
    </citation>
    <scope>NUCLEOTIDE SEQUENCE</scope>
    <source>
        <strain evidence="9">PL_HMW_Pooled</strain>
        <tissue evidence="9">Head</tissue>
    </source>
</reference>
<dbReference type="GO" id="GO:0046872">
    <property type="term" value="F:metal ion binding"/>
    <property type="evidence" value="ECO:0007669"/>
    <property type="project" value="UniProtKB-KW"/>
</dbReference>
<reference evidence="9" key="2">
    <citation type="journal article" date="2023" name="BMC Genomics">
        <title>Pest status, molecular evolution, and epigenetic factors derived from the genome assembly of Frankliniella fusca, a thysanopteran phytovirus vector.</title>
        <authorList>
            <person name="Catto M.A."/>
            <person name="Labadie P.E."/>
            <person name="Jacobson A.L."/>
            <person name="Kennedy G.G."/>
            <person name="Srinivasan R."/>
            <person name="Hunt B.G."/>
        </authorList>
    </citation>
    <scope>NUCLEOTIDE SEQUENCE</scope>
    <source>
        <strain evidence="9">PL_HMW_Pooled</strain>
    </source>
</reference>
<evidence type="ECO:0000256" key="6">
    <source>
        <dbReference type="ARBA" id="ARBA00022801"/>
    </source>
</evidence>
<name>A0AAE1LMW0_9NEOP</name>
<keyword evidence="10" id="KW-1185">Reference proteome</keyword>
<proteinExistence type="inferred from homology"/>
<dbReference type="InterPro" id="IPR027806">
    <property type="entry name" value="HARBI1_dom"/>
</dbReference>
<gene>
    <name evidence="9" type="ORF">KUF71_013472</name>
</gene>
<evidence type="ECO:0000256" key="2">
    <source>
        <dbReference type="ARBA" id="ARBA00004123"/>
    </source>
</evidence>
<dbReference type="Proteomes" id="UP001219518">
    <property type="component" value="Unassembled WGS sequence"/>
</dbReference>
<protein>
    <submittedName>
        <fullName evidence="9">Protein ANTAGONIST OF LIKE HETEROCHROMATIN PROTEIN 1</fullName>
    </submittedName>
</protein>
<comment type="subcellular location">
    <subcellularLocation>
        <location evidence="2">Nucleus</location>
    </subcellularLocation>
</comment>
<feature type="domain" description="DDE Tnp4" evidence="8">
    <location>
        <begin position="170"/>
        <end position="325"/>
    </location>
</feature>
<evidence type="ECO:0000259" key="8">
    <source>
        <dbReference type="Pfam" id="PF13359"/>
    </source>
</evidence>
<dbReference type="GO" id="GO:0004518">
    <property type="term" value="F:nuclease activity"/>
    <property type="evidence" value="ECO:0007669"/>
    <property type="project" value="UniProtKB-KW"/>
</dbReference>
<evidence type="ECO:0000313" key="10">
    <source>
        <dbReference type="Proteomes" id="UP001219518"/>
    </source>
</evidence>
<comment type="cofactor">
    <cofactor evidence="1">
        <name>a divalent metal cation</name>
        <dbReference type="ChEBI" id="CHEBI:60240"/>
    </cofactor>
</comment>
<keyword evidence="6" id="KW-0378">Hydrolase</keyword>
<accession>A0AAE1LMW0</accession>
<dbReference type="Pfam" id="PF13359">
    <property type="entry name" value="DDE_Tnp_4"/>
    <property type="match status" value="1"/>
</dbReference>
<dbReference type="InterPro" id="IPR045249">
    <property type="entry name" value="HARBI1-like"/>
</dbReference>
<organism evidence="9 10">
    <name type="scientific">Frankliniella fusca</name>
    <dbReference type="NCBI Taxonomy" id="407009"/>
    <lineage>
        <taxon>Eukaryota</taxon>
        <taxon>Metazoa</taxon>
        <taxon>Ecdysozoa</taxon>
        <taxon>Arthropoda</taxon>
        <taxon>Hexapoda</taxon>
        <taxon>Insecta</taxon>
        <taxon>Pterygota</taxon>
        <taxon>Neoptera</taxon>
        <taxon>Paraneoptera</taxon>
        <taxon>Thysanoptera</taxon>
        <taxon>Terebrantia</taxon>
        <taxon>Thripoidea</taxon>
        <taxon>Thripidae</taxon>
        <taxon>Frankliniella</taxon>
    </lineage>
</organism>
<dbReference type="PANTHER" id="PTHR22930:SF85">
    <property type="entry name" value="GH03217P-RELATED"/>
    <property type="match status" value="1"/>
</dbReference>
<evidence type="ECO:0000256" key="1">
    <source>
        <dbReference type="ARBA" id="ARBA00001968"/>
    </source>
</evidence>
<comment type="caution">
    <text evidence="9">The sequence shown here is derived from an EMBL/GenBank/DDBJ whole genome shotgun (WGS) entry which is preliminary data.</text>
</comment>
<keyword evidence="7" id="KW-0539">Nucleus</keyword>
<evidence type="ECO:0000256" key="5">
    <source>
        <dbReference type="ARBA" id="ARBA00022723"/>
    </source>
</evidence>
<dbReference type="PANTHER" id="PTHR22930">
    <property type="match status" value="1"/>
</dbReference>
<comment type="similarity">
    <text evidence="3">Belongs to the HARBI1 family.</text>
</comment>
<dbReference type="AlphaFoldDB" id="A0AAE1LMW0"/>